<protein>
    <submittedName>
        <fullName evidence="1">Uncharacterized protein</fullName>
    </submittedName>
</protein>
<sequence>MVSLSSRLRRSSILLPHPSTPTSPSVSATTEKAFFSAQPPVAPTGPHSYRSSTSLPPNGLCSLADGGETADGVDDIQWYGSPVFDASHWHAKGGMTLVRAMHAELCSSVEALLIERSRDESDWLWECLALVWPNVNTIDISCDACNVEADPTALQWLCMAQDRTLFPQARLYRLTAHWAGCTEVFEHPLCGDIDAELDRRLSLLGHLPPHIYNLSQEMRFYKYRAMFLVGVEFEMSEMAKAESGALVMYTYITYLLKTDIFAPRYIVFTGAQPRHLQTVLSKIAENTHRLSYDHMRVTTSNLALQFSLKRLCLNLHSMTEGRHTTPFCAAHFPQLESLVVSHSPDFKGGRDDPMDLGVLFRLPWPRLVDLQLPFISDEYARILRDKCPNLQFLYVRPEPRYERWTAYSQTFTPNGLHMLTSQWHTMRQLSVSYAFRQGLQAQDPGLITPASPSRLSFSGSRMSTFSSRGSSGGGALSSLPIETLAAASNGNGNSKNQLPGLQPRDSFPISLQSNCLRVLHVPYLQLPFSAGLALLVDAPQLQILEFAPIIRDPEPATPGIATTLRRRIIQPTALPLNAPFADPDVVRRLRSTRHPLQSLILHDACSTRYISSSWIEIVSSFSQLSAVTFVATKQEDIAIAARLAQFCSRNYATFGIEVDDQSRSHQTCIDFANSWEKSGKLMWSSQ</sequence>
<gene>
    <name evidence="1" type="ORF">GGI19_003642</name>
</gene>
<proteinExistence type="predicted"/>
<name>A0A9W8GTX6_9FUNG</name>
<reference evidence="1" key="1">
    <citation type="submission" date="2022-07" db="EMBL/GenBank/DDBJ databases">
        <title>Phylogenomic reconstructions and comparative analyses of Kickxellomycotina fungi.</title>
        <authorList>
            <person name="Reynolds N.K."/>
            <person name="Stajich J.E."/>
            <person name="Barry K."/>
            <person name="Grigoriev I.V."/>
            <person name="Crous P."/>
            <person name="Smith M.E."/>
        </authorList>
    </citation>
    <scope>NUCLEOTIDE SEQUENCE</scope>
    <source>
        <strain evidence="1">BCRC 34297</strain>
    </source>
</reference>
<dbReference type="Proteomes" id="UP001140011">
    <property type="component" value="Unassembled WGS sequence"/>
</dbReference>
<organism evidence="1 2">
    <name type="scientific">Coemansia pectinata</name>
    <dbReference type="NCBI Taxonomy" id="1052879"/>
    <lineage>
        <taxon>Eukaryota</taxon>
        <taxon>Fungi</taxon>
        <taxon>Fungi incertae sedis</taxon>
        <taxon>Zoopagomycota</taxon>
        <taxon>Kickxellomycotina</taxon>
        <taxon>Kickxellomycetes</taxon>
        <taxon>Kickxellales</taxon>
        <taxon>Kickxellaceae</taxon>
        <taxon>Coemansia</taxon>
    </lineage>
</organism>
<dbReference type="OrthoDB" id="5565643at2759"/>
<dbReference type="AlphaFoldDB" id="A0A9W8GTX6"/>
<evidence type="ECO:0000313" key="2">
    <source>
        <dbReference type="Proteomes" id="UP001140011"/>
    </source>
</evidence>
<dbReference type="EMBL" id="JANBUH010000255">
    <property type="protein sequence ID" value="KAJ2752705.1"/>
    <property type="molecule type" value="Genomic_DNA"/>
</dbReference>
<evidence type="ECO:0000313" key="1">
    <source>
        <dbReference type="EMBL" id="KAJ2752705.1"/>
    </source>
</evidence>
<keyword evidence="2" id="KW-1185">Reference proteome</keyword>
<accession>A0A9W8GTX6</accession>
<comment type="caution">
    <text evidence="1">The sequence shown here is derived from an EMBL/GenBank/DDBJ whole genome shotgun (WGS) entry which is preliminary data.</text>
</comment>